<evidence type="ECO:0000313" key="2">
    <source>
        <dbReference type="Proteomes" id="UP000236884"/>
    </source>
</evidence>
<dbReference type="Proteomes" id="UP000236884">
    <property type="component" value="Chromosome"/>
</dbReference>
<keyword evidence="2" id="KW-1185">Reference proteome</keyword>
<protein>
    <recommendedName>
        <fullName evidence="3">DUF2267 domain-containing protein</fullName>
    </recommendedName>
</protein>
<evidence type="ECO:0008006" key="3">
    <source>
        <dbReference type="Google" id="ProtNLM"/>
    </source>
</evidence>
<proteinExistence type="predicted"/>
<gene>
    <name evidence="1" type="ORF">GJW-30_1_03833</name>
</gene>
<dbReference type="KEGG" id="vgo:GJW-30_1_03833"/>
<sequence>MDELVARLVANTGADPEAAKKAVGIILNFLQSEGPADKVAALIAQTPGADAAVAAAPEVGFGGLMGVANQLMGAGLDMGQVQSVTKELVAYAREKLGDEAVNELVGSVPGLSSFV</sequence>
<accession>A0A0S3PZB0</accession>
<dbReference type="RefSeq" id="WP_096357995.1">
    <property type="nucleotide sequence ID" value="NZ_AP014946.1"/>
</dbReference>
<evidence type="ECO:0000313" key="1">
    <source>
        <dbReference type="EMBL" id="BAT61276.1"/>
    </source>
</evidence>
<reference evidence="1 2" key="1">
    <citation type="submission" date="2015-08" db="EMBL/GenBank/DDBJ databases">
        <title>Investigation of the bacterial diversity of lava forest soil.</title>
        <authorList>
            <person name="Lee J.S."/>
        </authorList>
    </citation>
    <scope>NUCLEOTIDE SEQUENCE [LARGE SCALE GENOMIC DNA]</scope>
    <source>
        <strain evidence="1 2">GJW-30</strain>
    </source>
</reference>
<dbReference type="EMBL" id="AP014946">
    <property type="protein sequence ID" value="BAT61276.1"/>
    <property type="molecule type" value="Genomic_DNA"/>
</dbReference>
<organism evidence="1 2">
    <name type="scientific">Variibacter gotjawalensis</name>
    <dbReference type="NCBI Taxonomy" id="1333996"/>
    <lineage>
        <taxon>Bacteria</taxon>
        <taxon>Pseudomonadati</taxon>
        <taxon>Pseudomonadota</taxon>
        <taxon>Alphaproteobacteria</taxon>
        <taxon>Hyphomicrobiales</taxon>
        <taxon>Nitrobacteraceae</taxon>
        <taxon>Variibacter</taxon>
    </lineage>
</organism>
<name>A0A0S3PZB0_9BRAD</name>
<dbReference type="AlphaFoldDB" id="A0A0S3PZB0"/>
<dbReference type="OrthoDB" id="7907231at2"/>